<keyword evidence="3" id="KW-0647">Proteasome</keyword>
<protein>
    <recommendedName>
        <fullName evidence="8">Proteasome subunit beta</fullName>
    </recommendedName>
</protein>
<dbReference type="Pfam" id="PF00227">
    <property type="entry name" value="Proteasome"/>
    <property type="match status" value="1"/>
</dbReference>
<keyword evidence="4" id="KW-0539">Nucleus</keyword>
<dbReference type="InterPro" id="IPR023333">
    <property type="entry name" value="Proteasome_suB-type"/>
</dbReference>
<dbReference type="PANTHER" id="PTHR32194:SF2">
    <property type="entry name" value="PROTEASOME SUBUNIT BETA TYPE-1"/>
    <property type="match status" value="1"/>
</dbReference>
<dbReference type="STRING" id="3088.A0A383VPM6"/>
<dbReference type="AlphaFoldDB" id="A0A383VPM6"/>
<dbReference type="GO" id="GO:0005839">
    <property type="term" value="C:proteasome core complex"/>
    <property type="evidence" value="ECO:0007669"/>
    <property type="project" value="InterPro"/>
</dbReference>
<dbReference type="PANTHER" id="PTHR32194">
    <property type="entry name" value="METALLOPROTEASE TLDD"/>
    <property type="match status" value="1"/>
</dbReference>
<evidence type="ECO:0000313" key="5">
    <source>
        <dbReference type="EMBL" id="SZX67475.1"/>
    </source>
</evidence>
<keyword evidence="7" id="KW-1185">Reference proteome</keyword>
<sequence>MAAATAGYKLAAAPKAGADSQGVKQHATWSPYDDNGGTCLAVAGADYCIVAATTRMSTGYSILTRRSTKILQLTDKCVIASAGCQVDMKALQKLLQSRNVMFQHNHGKPMSCKGAAQLLSNTLYYKRFFPYYTFNLCAGLDEEGKGAVYTYDAIGSYERTGYSCQGSGKDLMQPVLDNQLKAASPLLVPARNSTTTLPLEQAIDLVKDAFVSAGERDIYTGDYVEVLIITQDGIRREELQLKLD</sequence>
<dbReference type="GO" id="GO:0005634">
    <property type="term" value="C:nucleus"/>
    <property type="evidence" value="ECO:0007669"/>
    <property type="project" value="UniProtKB-SubCell"/>
</dbReference>
<dbReference type="Proteomes" id="UP000256970">
    <property type="component" value="Unassembled WGS sequence"/>
</dbReference>
<dbReference type="InterPro" id="IPR029055">
    <property type="entry name" value="Ntn_hydrolases_N"/>
</dbReference>
<dbReference type="CDD" id="cd03757">
    <property type="entry name" value="proteasome_beta_type_1"/>
    <property type="match status" value="1"/>
</dbReference>
<dbReference type="EMBL" id="FNXT01000801">
    <property type="protein sequence ID" value="SZX67475.1"/>
    <property type="molecule type" value="Genomic_DNA"/>
</dbReference>
<dbReference type="SUPFAM" id="SSF56235">
    <property type="entry name" value="N-terminal nucleophile aminohydrolases (Ntn hydrolases)"/>
    <property type="match status" value="1"/>
</dbReference>
<dbReference type="GO" id="GO:0005737">
    <property type="term" value="C:cytoplasm"/>
    <property type="evidence" value="ECO:0007669"/>
    <property type="project" value="TreeGrafter"/>
</dbReference>
<dbReference type="FunFam" id="3.60.20.10:FF:000027">
    <property type="entry name" value="Proteasome subunit beta type-6"/>
    <property type="match status" value="1"/>
</dbReference>
<dbReference type="PROSITE" id="PS51476">
    <property type="entry name" value="PROTEASOME_BETA_2"/>
    <property type="match status" value="1"/>
</dbReference>
<reference evidence="5 7" key="1">
    <citation type="submission" date="2016-10" db="EMBL/GenBank/DDBJ databases">
        <authorList>
            <person name="Cai Z."/>
        </authorList>
    </citation>
    <scope>NUCLEOTIDE SEQUENCE [LARGE SCALE GENOMIC DNA]</scope>
</reference>
<dbReference type="EMBL" id="FNXT01001297">
    <property type="protein sequence ID" value="SZX77871.1"/>
    <property type="molecule type" value="Genomic_DNA"/>
</dbReference>
<evidence type="ECO:0008006" key="8">
    <source>
        <dbReference type="Google" id="ProtNLM"/>
    </source>
</evidence>
<name>A0A383VPM6_TETOB</name>
<dbReference type="InterPro" id="IPR001353">
    <property type="entry name" value="Proteasome_sua/b"/>
</dbReference>
<evidence type="ECO:0000256" key="4">
    <source>
        <dbReference type="ARBA" id="ARBA00023242"/>
    </source>
</evidence>
<dbReference type="GO" id="GO:0051603">
    <property type="term" value="P:proteolysis involved in protein catabolic process"/>
    <property type="evidence" value="ECO:0007669"/>
    <property type="project" value="InterPro"/>
</dbReference>
<evidence type="ECO:0000256" key="2">
    <source>
        <dbReference type="ARBA" id="ARBA00022490"/>
    </source>
</evidence>
<gene>
    <name evidence="6" type="ORF">BQ4739_LOCUS18208</name>
    <name evidence="5" type="ORF">BQ4739_LOCUS7865</name>
</gene>
<evidence type="ECO:0000313" key="6">
    <source>
        <dbReference type="EMBL" id="SZX77871.1"/>
    </source>
</evidence>
<dbReference type="Gene3D" id="3.60.20.10">
    <property type="entry name" value="Glutamine Phosphoribosylpyrophosphate, subunit 1, domain 1"/>
    <property type="match status" value="1"/>
</dbReference>
<proteinExistence type="predicted"/>
<keyword evidence="2" id="KW-0963">Cytoplasm</keyword>
<comment type="subcellular location">
    <subcellularLocation>
        <location evidence="1">Nucleus</location>
    </subcellularLocation>
</comment>
<evidence type="ECO:0000256" key="1">
    <source>
        <dbReference type="ARBA" id="ARBA00004123"/>
    </source>
</evidence>
<organism evidence="5 7">
    <name type="scientific">Tetradesmus obliquus</name>
    <name type="common">Green alga</name>
    <name type="synonym">Acutodesmus obliquus</name>
    <dbReference type="NCBI Taxonomy" id="3088"/>
    <lineage>
        <taxon>Eukaryota</taxon>
        <taxon>Viridiplantae</taxon>
        <taxon>Chlorophyta</taxon>
        <taxon>core chlorophytes</taxon>
        <taxon>Chlorophyceae</taxon>
        <taxon>CS clade</taxon>
        <taxon>Sphaeropleales</taxon>
        <taxon>Scenedesmaceae</taxon>
        <taxon>Tetradesmus</taxon>
    </lineage>
</organism>
<evidence type="ECO:0000313" key="7">
    <source>
        <dbReference type="Proteomes" id="UP000256970"/>
    </source>
</evidence>
<evidence type="ECO:0000256" key="3">
    <source>
        <dbReference type="ARBA" id="ARBA00022942"/>
    </source>
</evidence>
<accession>A0A383VPM6</accession>